<feature type="compositionally biased region" description="Low complexity" evidence="1">
    <location>
        <begin position="509"/>
        <end position="522"/>
    </location>
</feature>
<evidence type="ECO:0000313" key="3">
    <source>
        <dbReference type="Proteomes" id="UP000799049"/>
    </source>
</evidence>
<reference evidence="2" key="1">
    <citation type="submission" date="2019-09" db="EMBL/GenBank/DDBJ databases">
        <title>The Mitochondrial Proteome of the Jakobid, Andalucia godoyi, a Protist With the Most Gene-Rich and Bacteria-Like Mitochondrial Genome.</title>
        <authorList>
            <person name="Gray M.W."/>
            <person name="Burger G."/>
            <person name="Derelle R."/>
            <person name="Klimes V."/>
            <person name="Leger M."/>
            <person name="Sarrasin M."/>
            <person name="Vlcek C."/>
            <person name="Roger A.J."/>
            <person name="Elias M."/>
            <person name="Lang B.F."/>
        </authorList>
    </citation>
    <scope>NUCLEOTIDE SEQUENCE</scope>
    <source>
        <strain evidence="2">And28</strain>
    </source>
</reference>
<gene>
    <name evidence="2" type="ORF">ANDGO_03309</name>
</gene>
<organism evidence="2 3">
    <name type="scientific">Andalucia godoyi</name>
    <name type="common">Flagellate</name>
    <dbReference type="NCBI Taxonomy" id="505711"/>
    <lineage>
        <taxon>Eukaryota</taxon>
        <taxon>Discoba</taxon>
        <taxon>Jakobida</taxon>
        <taxon>Andalucina</taxon>
        <taxon>Andaluciidae</taxon>
        <taxon>Andalucia</taxon>
    </lineage>
</organism>
<feature type="region of interest" description="Disordered" evidence="1">
    <location>
        <begin position="503"/>
        <end position="534"/>
    </location>
</feature>
<feature type="compositionally biased region" description="Polar residues" evidence="1">
    <location>
        <begin position="523"/>
        <end position="534"/>
    </location>
</feature>
<evidence type="ECO:0000313" key="2">
    <source>
        <dbReference type="EMBL" id="KAF0852854.1"/>
    </source>
</evidence>
<accession>A0A8K0F4C3</accession>
<evidence type="ECO:0000256" key="1">
    <source>
        <dbReference type="SAM" id="MobiDB-lite"/>
    </source>
</evidence>
<dbReference type="Gene3D" id="1.25.40.10">
    <property type="entry name" value="Tetratricopeptide repeat domain"/>
    <property type="match status" value="2"/>
</dbReference>
<protein>
    <submittedName>
        <fullName evidence="2">Putative mitochondrial protein</fullName>
    </submittedName>
</protein>
<dbReference type="EMBL" id="VRVR01000013">
    <property type="protein sequence ID" value="KAF0852854.1"/>
    <property type="molecule type" value="Genomic_DNA"/>
</dbReference>
<proteinExistence type="predicted"/>
<dbReference type="AlphaFoldDB" id="A0A8K0F4C3"/>
<comment type="caution">
    <text evidence="2">The sequence shown here is derived from an EMBL/GenBank/DDBJ whole genome shotgun (WGS) entry which is preliminary data.</text>
</comment>
<dbReference type="Proteomes" id="UP000799049">
    <property type="component" value="Unassembled WGS sequence"/>
</dbReference>
<dbReference type="SUPFAM" id="SSF48452">
    <property type="entry name" value="TPR-like"/>
    <property type="match status" value="2"/>
</dbReference>
<keyword evidence="3" id="KW-1185">Reference proteome</keyword>
<name>A0A8K0F4C3_ANDGO</name>
<dbReference type="InterPro" id="IPR011990">
    <property type="entry name" value="TPR-like_helical_dom_sf"/>
</dbReference>
<sequence length="686" mass="76873">MCAQRSRPANLMERYIQSPRLASSFLQGQAASIDRVSSRMIHPDVPPSERIIALSEYSELFLQKLRYEGHREELKTAVCDAKVEIIALSRVQFGTKSVQVGLAHWDLAACYMEFSMNSQASEHLKAAFQIFTSIIKDPDYIPSPNNRRQRSDEFDDWDDDAGSFGPTAESARKSKQSVFDVPEGSDVAKSDIVNWIPNLLLSMGVCHTLLANYSKAYQCLRSAMDWIAEYPKATAAEGKSMMMSSNDSVSFSAFNDSGALDSHRSSSCGSGGGGRQTGQKRDPSFAIYFAGGKLFAIQGEYQRSLQFFEKAWGLCDAVAARINALHPDSELHASILMDMGEVYREIAMLEWSKYRDTQEKMSQVPSPTPGRLMTTTPKKDSSSIVIHVENALQYFRQSCREFRRSVQMLQKQSILISTRLQELASPERRTSKRHDPQVETELRETYNRIMVSLVRSLQSLFAAAKDCSELCFSVQRFDEANNMLEVSMIAGEDIIAVYRHSGTSSLDATSPGSRRSSISTSGNHHSTMNTTNPSHFEIADSHIVQAHIQDEEEKIFHIRLSLATLHRRDRSLDKAIEVSQQMVQKTEAAFGERSIMTARAMIFLAKCHQEARHFNEARDIVDRTNSIAASLKTVRSIMSDPVRSDEVRLIQDEVRDLLSLLNKAGSGIAGDVWEVESDEGSESYRP</sequence>